<name>A0A445ECS4_ARAHY</name>
<accession>A0A445ECS4</accession>
<evidence type="ECO:0008006" key="4">
    <source>
        <dbReference type="Google" id="ProtNLM"/>
    </source>
</evidence>
<gene>
    <name evidence="2" type="ORF">Ahy_A02g007672</name>
</gene>
<comment type="caution">
    <text evidence="2">The sequence shown here is derived from an EMBL/GenBank/DDBJ whole genome shotgun (WGS) entry which is preliminary data.</text>
</comment>
<proteinExistence type="predicted"/>
<evidence type="ECO:0000313" key="3">
    <source>
        <dbReference type="Proteomes" id="UP000289738"/>
    </source>
</evidence>
<reference evidence="2 3" key="1">
    <citation type="submission" date="2019-01" db="EMBL/GenBank/DDBJ databases">
        <title>Sequencing of cultivated peanut Arachis hypogaea provides insights into genome evolution and oil improvement.</title>
        <authorList>
            <person name="Chen X."/>
        </authorList>
    </citation>
    <scope>NUCLEOTIDE SEQUENCE [LARGE SCALE GENOMIC DNA]</scope>
    <source>
        <strain evidence="3">cv. Fuhuasheng</strain>
        <tissue evidence="2">Leaves</tissue>
    </source>
</reference>
<keyword evidence="1" id="KW-0732">Signal</keyword>
<feature type="signal peptide" evidence="1">
    <location>
        <begin position="1"/>
        <end position="26"/>
    </location>
</feature>
<evidence type="ECO:0000313" key="2">
    <source>
        <dbReference type="EMBL" id="RYR73312.1"/>
    </source>
</evidence>
<protein>
    <recommendedName>
        <fullName evidence="4">Terpene synthase metal-binding domain-containing protein</fullName>
    </recommendedName>
</protein>
<feature type="chain" id="PRO_5019165998" description="Terpene synthase metal-binding domain-containing protein" evidence="1">
    <location>
        <begin position="27"/>
        <end position="111"/>
    </location>
</feature>
<dbReference type="Proteomes" id="UP000289738">
    <property type="component" value="Chromosome A02"/>
</dbReference>
<dbReference type="EMBL" id="SDMP01000002">
    <property type="protein sequence ID" value="RYR73312.1"/>
    <property type="molecule type" value="Genomic_DNA"/>
</dbReference>
<evidence type="ECO:0000256" key="1">
    <source>
        <dbReference type="SAM" id="SignalP"/>
    </source>
</evidence>
<keyword evidence="3" id="KW-1185">Reference proteome</keyword>
<dbReference type="AlphaFoldDB" id="A0A445ECS4"/>
<sequence length="111" mass="12961">MFQSNGILCCQILAVLLHFHVTAVSLQYILSQWSKNLSRRYTHIRNSLDMDRSDDNIIIFRKLCSHFYNIAQDFMAIPEVTAILRDAMNSAWYKLKEHKESECQTACTKCN</sequence>
<organism evidence="2 3">
    <name type="scientific">Arachis hypogaea</name>
    <name type="common">Peanut</name>
    <dbReference type="NCBI Taxonomy" id="3818"/>
    <lineage>
        <taxon>Eukaryota</taxon>
        <taxon>Viridiplantae</taxon>
        <taxon>Streptophyta</taxon>
        <taxon>Embryophyta</taxon>
        <taxon>Tracheophyta</taxon>
        <taxon>Spermatophyta</taxon>
        <taxon>Magnoliopsida</taxon>
        <taxon>eudicotyledons</taxon>
        <taxon>Gunneridae</taxon>
        <taxon>Pentapetalae</taxon>
        <taxon>rosids</taxon>
        <taxon>fabids</taxon>
        <taxon>Fabales</taxon>
        <taxon>Fabaceae</taxon>
        <taxon>Papilionoideae</taxon>
        <taxon>50 kb inversion clade</taxon>
        <taxon>dalbergioids sensu lato</taxon>
        <taxon>Dalbergieae</taxon>
        <taxon>Pterocarpus clade</taxon>
        <taxon>Arachis</taxon>
    </lineage>
</organism>